<name>A0AAV0N6C0_9ROSI</name>
<dbReference type="GO" id="GO:0009073">
    <property type="term" value="P:aromatic amino acid family biosynthetic process"/>
    <property type="evidence" value="ECO:0007669"/>
    <property type="project" value="UniProtKB-KW"/>
</dbReference>
<proteinExistence type="inferred from homology"/>
<keyword evidence="4 8" id="KW-0808">Transferase</keyword>
<evidence type="ECO:0000256" key="7">
    <source>
        <dbReference type="PIRSR" id="PIRSR602480-1"/>
    </source>
</evidence>
<evidence type="ECO:0000256" key="8">
    <source>
        <dbReference type="RuleBase" id="RU363071"/>
    </source>
</evidence>
<evidence type="ECO:0000256" key="4">
    <source>
        <dbReference type="ARBA" id="ARBA00022679"/>
    </source>
</evidence>
<dbReference type="GO" id="GO:0009507">
    <property type="term" value="C:chloroplast"/>
    <property type="evidence" value="ECO:0007669"/>
    <property type="project" value="UniProtKB-SubCell"/>
</dbReference>
<dbReference type="Pfam" id="PF01474">
    <property type="entry name" value="DAHP_synth_2"/>
    <property type="match status" value="2"/>
</dbReference>
<dbReference type="AlphaFoldDB" id="A0AAV0N6C0"/>
<evidence type="ECO:0000256" key="1">
    <source>
        <dbReference type="ARBA" id="ARBA00004688"/>
    </source>
</evidence>
<keyword evidence="8" id="KW-0150">Chloroplast</keyword>
<dbReference type="Proteomes" id="UP001154282">
    <property type="component" value="Unassembled WGS sequence"/>
</dbReference>
<dbReference type="EC" id="2.5.1.54" evidence="8"/>
<evidence type="ECO:0000313" key="9">
    <source>
        <dbReference type="EMBL" id="CAI0454135.1"/>
    </source>
</evidence>
<comment type="cofactor">
    <cofactor evidence="7">
        <name>Mn(2+)</name>
        <dbReference type="ChEBI" id="CHEBI:29035"/>
    </cofactor>
    <cofactor evidence="7">
        <name>Co(2+)</name>
        <dbReference type="ChEBI" id="CHEBI:48828"/>
    </cofactor>
    <cofactor evidence="7">
        <name>Cd(2+)</name>
        <dbReference type="ChEBI" id="CHEBI:48775"/>
    </cofactor>
    <text evidence="7">Binds 1 divalent cation per subunit. The enzyme is active with manganese, cobalt or cadmium ions.</text>
</comment>
<feature type="binding site" evidence="7">
    <location>
        <position position="102"/>
    </location>
    <ligand>
        <name>Mn(2+)</name>
        <dbReference type="ChEBI" id="CHEBI:29035"/>
    </ligand>
</feature>
<dbReference type="GO" id="GO:0008652">
    <property type="term" value="P:amino acid biosynthetic process"/>
    <property type="evidence" value="ECO:0007669"/>
    <property type="project" value="UniProtKB-KW"/>
</dbReference>
<keyword evidence="8" id="KW-0809">Transit peptide</keyword>
<keyword evidence="7" id="KW-0170">Cobalt</keyword>
<keyword evidence="5 8" id="KW-0057">Aromatic amino acid biosynthesis</keyword>
<organism evidence="9 10">
    <name type="scientific">Linum tenue</name>
    <dbReference type="NCBI Taxonomy" id="586396"/>
    <lineage>
        <taxon>Eukaryota</taxon>
        <taxon>Viridiplantae</taxon>
        <taxon>Streptophyta</taxon>
        <taxon>Embryophyta</taxon>
        <taxon>Tracheophyta</taxon>
        <taxon>Spermatophyta</taxon>
        <taxon>Magnoliopsida</taxon>
        <taxon>eudicotyledons</taxon>
        <taxon>Gunneridae</taxon>
        <taxon>Pentapetalae</taxon>
        <taxon>rosids</taxon>
        <taxon>fabids</taxon>
        <taxon>Malpighiales</taxon>
        <taxon>Linaceae</taxon>
        <taxon>Linum</taxon>
    </lineage>
</organism>
<dbReference type="InterPro" id="IPR013785">
    <property type="entry name" value="Aldolase_TIM"/>
</dbReference>
<evidence type="ECO:0000256" key="5">
    <source>
        <dbReference type="ARBA" id="ARBA00023141"/>
    </source>
</evidence>
<evidence type="ECO:0000256" key="3">
    <source>
        <dbReference type="ARBA" id="ARBA00022605"/>
    </source>
</evidence>
<keyword evidence="7" id="KW-0464">Manganese</keyword>
<comment type="catalytic activity">
    <reaction evidence="6 8">
        <text>D-erythrose 4-phosphate + phosphoenolpyruvate + H2O = 7-phospho-2-dehydro-3-deoxy-D-arabino-heptonate + phosphate</text>
        <dbReference type="Rhea" id="RHEA:14717"/>
        <dbReference type="ChEBI" id="CHEBI:15377"/>
        <dbReference type="ChEBI" id="CHEBI:16897"/>
        <dbReference type="ChEBI" id="CHEBI:43474"/>
        <dbReference type="ChEBI" id="CHEBI:58394"/>
        <dbReference type="ChEBI" id="CHEBI:58702"/>
        <dbReference type="EC" id="2.5.1.54"/>
    </reaction>
</comment>
<evidence type="ECO:0000313" key="10">
    <source>
        <dbReference type="Proteomes" id="UP001154282"/>
    </source>
</evidence>
<keyword evidence="10" id="KW-1185">Reference proteome</keyword>
<evidence type="ECO:0000256" key="2">
    <source>
        <dbReference type="ARBA" id="ARBA00008911"/>
    </source>
</evidence>
<dbReference type="SUPFAM" id="SSF51569">
    <property type="entry name" value="Aldolase"/>
    <property type="match status" value="2"/>
</dbReference>
<comment type="pathway">
    <text evidence="1 8">Metabolic intermediate biosynthesis; chorismate biosynthesis; chorismate from D-erythrose 4-phosphate and phosphoenolpyruvate: step 1/7.</text>
</comment>
<dbReference type="Gene3D" id="3.20.20.70">
    <property type="entry name" value="Aldolase class I"/>
    <property type="match status" value="2"/>
</dbReference>
<dbReference type="EMBL" id="CAMGYJ010000008">
    <property type="protein sequence ID" value="CAI0454135.1"/>
    <property type="molecule type" value="Genomic_DNA"/>
</dbReference>
<dbReference type="PANTHER" id="PTHR21337:SF0">
    <property type="entry name" value="PHOSPHO-2-DEHYDRO-3-DEOXYHEPTONATE ALDOLASE"/>
    <property type="match status" value="1"/>
</dbReference>
<keyword evidence="7" id="KW-0104">Cadmium</keyword>
<comment type="subcellular location">
    <subcellularLocation>
        <location evidence="8">Plastid</location>
        <location evidence="8">Chloroplast</location>
    </subcellularLocation>
</comment>
<gene>
    <name evidence="9" type="ORF">LITE_LOCUS31866</name>
</gene>
<sequence>MALPKLQFNLFLSNPNSASSLPENPFTVQCRQAAVLPPFTEKWSVDSWRTKKTLQLPKYQKQTKDIEEFPPLITPVEARSLHDKLGDAAFGKAFLLQGGGDCAAESSKEFNGDRIRETFNILLQMATVLILGETCTCDAQVSDRMDPNELVKLIDILNPANLPGRITIISRMGSERLESQASGIDQCCAWVKANRDMGLRAHAWKRQSAMWSCGLKSARPFDHVLSDSNIGGVEDVATNTAINPPRHCGDG</sequence>
<reference evidence="9" key="1">
    <citation type="submission" date="2022-08" db="EMBL/GenBank/DDBJ databases">
        <authorList>
            <person name="Gutierrez-Valencia J."/>
        </authorList>
    </citation>
    <scope>NUCLEOTIDE SEQUENCE</scope>
</reference>
<keyword evidence="8" id="KW-0934">Plastid</keyword>
<comment type="similarity">
    <text evidence="2 8">Belongs to the class-II DAHP synthase family.</text>
</comment>
<evidence type="ECO:0000256" key="6">
    <source>
        <dbReference type="ARBA" id="ARBA00047508"/>
    </source>
</evidence>
<comment type="caution">
    <text evidence="9">The sequence shown here is derived from an EMBL/GenBank/DDBJ whole genome shotgun (WGS) entry which is preliminary data.</text>
</comment>
<dbReference type="GO" id="GO:0003849">
    <property type="term" value="F:3-deoxy-7-phosphoheptulonate synthase activity"/>
    <property type="evidence" value="ECO:0007669"/>
    <property type="project" value="UniProtKB-EC"/>
</dbReference>
<accession>A0AAV0N6C0</accession>
<dbReference type="InterPro" id="IPR002480">
    <property type="entry name" value="DAHP_synth_2"/>
</dbReference>
<keyword evidence="3 8" id="KW-0028">Amino-acid biosynthesis</keyword>
<protein>
    <recommendedName>
        <fullName evidence="8">Phospho-2-dehydro-3-deoxyheptonate aldolase</fullName>
        <ecNumber evidence="8">2.5.1.54</ecNumber>
    </recommendedName>
</protein>
<dbReference type="PANTHER" id="PTHR21337">
    <property type="entry name" value="PHOSPHO-2-DEHYDRO-3-DEOXYHEPTONATE ALDOLASE 1, 2"/>
    <property type="match status" value="1"/>
</dbReference>